<dbReference type="GO" id="GO:0042597">
    <property type="term" value="C:periplasmic space"/>
    <property type="evidence" value="ECO:0007669"/>
    <property type="project" value="UniProtKB-ARBA"/>
</dbReference>
<evidence type="ECO:0000256" key="2">
    <source>
        <dbReference type="ARBA" id="ARBA00022448"/>
    </source>
</evidence>
<dbReference type="PANTHER" id="PTHR30290:SF9">
    <property type="entry name" value="OLIGOPEPTIDE-BINDING PROTEIN APPA"/>
    <property type="match status" value="1"/>
</dbReference>
<feature type="domain" description="Solute-binding protein family 5" evidence="5">
    <location>
        <begin position="84"/>
        <end position="133"/>
    </location>
</feature>
<name>A0A0G0Z238_9BACT</name>
<dbReference type="Proteomes" id="UP000033854">
    <property type="component" value="Unassembled WGS sequence"/>
</dbReference>
<dbReference type="GO" id="GO:0015833">
    <property type="term" value="P:peptide transport"/>
    <property type="evidence" value="ECO:0007669"/>
    <property type="project" value="TreeGrafter"/>
</dbReference>
<reference evidence="6 7" key="1">
    <citation type="journal article" date="2015" name="Nature">
        <title>rRNA introns, odd ribosomes, and small enigmatic genomes across a large radiation of phyla.</title>
        <authorList>
            <person name="Brown C.T."/>
            <person name="Hug L.A."/>
            <person name="Thomas B.C."/>
            <person name="Sharon I."/>
            <person name="Castelle C.J."/>
            <person name="Singh A."/>
            <person name="Wilkins M.J."/>
            <person name="Williams K.H."/>
            <person name="Banfield J.F."/>
        </authorList>
    </citation>
    <scope>NUCLEOTIDE SEQUENCE [LARGE SCALE GENOMIC DNA]</scope>
</reference>
<feature type="transmembrane region" description="Helical" evidence="4">
    <location>
        <begin position="21"/>
        <end position="40"/>
    </location>
</feature>
<evidence type="ECO:0000256" key="4">
    <source>
        <dbReference type="SAM" id="Phobius"/>
    </source>
</evidence>
<proteinExistence type="inferred from homology"/>
<dbReference type="Gene3D" id="3.90.76.10">
    <property type="entry name" value="Dipeptide-binding Protein, Domain 1"/>
    <property type="match status" value="1"/>
</dbReference>
<dbReference type="AlphaFoldDB" id="A0A0G0Z238"/>
<dbReference type="PIRSF" id="PIRSF002741">
    <property type="entry name" value="MppA"/>
    <property type="match status" value="1"/>
</dbReference>
<sequence>MIKTIRERVWFIKGFLQKYSKQIVISVIITIAFSLLANILTKNVSGRRTEIKIGIVGQFGAGQLPSYIIDYLNAGLVSIDENLEPIPGLAEKWDIEDGGNTYTFYLKPDLKWYGGANVKASDIKFSIPNIVVETQDPNIIKFRIPTKFAPFLSLLNIPLLNSKGAIIGDFDIRLKQKSSGIITQIILESDTKKIVFNVFSTAKQAITAFKLGQLDLILGLPSEYSSDLTSYANLEKKTDFNRVVMLVFNQTDPNLKDKNLRQGIAYALDDKSFGQIEALTTINPNSWAFSPLVKTYDYNIQRTKELITTPVVLELATTPELLPVAEVIKSRLDSELITINTKVVTSTPDQFQLLLTTYNIPTDPDQYRDWHSTQTTNIGKGADEKIDKLLEDGRVNLDQKERKRIYIEFQKTFSEELPALVLYHPTVIDVARNKANFNIISSGSL</sequence>
<keyword evidence="4" id="KW-0472">Membrane</keyword>
<dbReference type="EMBL" id="LCDA01000005">
    <property type="protein sequence ID" value="KKS42827.1"/>
    <property type="molecule type" value="Genomic_DNA"/>
</dbReference>
<keyword evidence="2" id="KW-0813">Transport</keyword>
<comment type="caution">
    <text evidence="6">The sequence shown here is derived from an EMBL/GenBank/DDBJ whole genome shotgun (WGS) entry which is preliminary data.</text>
</comment>
<protein>
    <submittedName>
        <fullName evidence="6">Extracellular solute-binding protein family 5</fullName>
    </submittedName>
</protein>
<comment type="similarity">
    <text evidence="1">Belongs to the bacterial solute-binding protein 5 family.</text>
</comment>
<dbReference type="Gene3D" id="3.10.105.10">
    <property type="entry name" value="Dipeptide-binding Protein, Domain 3"/>
    <property type="match status" value="1"/>
</dbReference>
<accession>A0A0G0Z238</accession>
<feature type="domain" description="Solute-binding protein family 5" evidence="5">
    <location>
        <begin position="192"/>
        <end position="308"/>
    </location>
</feature>
<evidence type="ECO:0000256" key="1">
    <source>
        <dbReference type="ARBA" id="ARBA00005695"/>
    </source>
</evidence>
<dbReference type="CDD" id="cd00995">
    <property type="entry name" value="PBP2_NikA_DppA_OppA_like"/>
    <property type="match status" value="1"/>
</dbReference>
<dbReference type="InterPro" id="IPR030678">
    <property type="entry name" value="Peptide/Ni-bd"/>
</dbReference>
<evidence type="ECO:0000259" key="5">
    <source>
        <dbReference type="Pfam" id="PF00496"/>
    </source>
</evidence>
<keyword evidence="3" id="KW-0732">Signal</keyword>
<keyword evidence="4" id="KW-1133">Transmembrane helix</keyword>
<dbReference type="InterPro" id="IPR000914">
    <property type="entry name" value="SBP_5_dom"/>
</dbReference>
<dbReference type="GO" id="GO:0043190">
    <property type="term" value="C:ATP-binding cassette (ABC) transporter complex"/>
    <property type="evidence" value="ECO:0007669"/>
    <property type="project" value="InterPro"/>
</dbReference>
<dbReference type="SUPFAM" id="SSF53850">
    <property type="entry name" value="Periplasmic binding protein-like II"/>
    <property type="match status" value="1"/>
</dbReference>
<dbReference type="GO" id="GO:1904680">
    <property type="term" value="F:peptide transmembrane transporter activity"/>
    <property type="evidence" value="ECO:0007669"/>
    <property type="project" value="TreeGrafter"/>
</dbReference>
<gene>
    <name evidence="6" type="ORF">UV06_C0005G0021</name>
</gene>
<evidence type="ECO:0000313" key="7">
    <source>
        <dbReference type="Proteomes" id="UP000033854"/>
    </source>
</evidence>
<keyword evidence="4" id="KW-0812">Transmembrane</keyword>
<dbReference type="InterPro" id="IPR039424">
    <property type="entry name" value="SBP_5"/>
</dbReference>
<dbReference type="Pfam" id="PF00496">
    <property type="entry name" value="SBP_bac_5"/>
    <property type="match status" value="2"/>
</dbReference>
<dbReference type="PANTHER" id="PTHR30290">
    <property type="entry name" value="PERIPLASMIC BINDING COMPONENT OF ABC TRANSPORTER"/>
    <property type="match status" value="1"/>
</dbReference>
<organism evidence="6 7">
    <name type="scientific">Candidatus Collierbacteria bacterium GW2011_GWA2_42_17</name>
    <dbReference type="NCBI Taxonomy" id="1618378"/>
    <lineage>
        <taxon>Bacteria</taxon>
        <taxon>Candidatus Collieribacteriota</taxon>
    </lineage>
</organism>
<dbReference type="Gene3D" id="3.40.190.10">
    <property type="entry name" value="Periplasmic binding protein-like II"/>
    <property type="match status" value="1"/>
</dbReference>
<evidence type="ECO:0000256" key="3">
    <source>
        <dbReference type="ARBA" id="ARBA00022729"/>
    </source>
</evidence>
<evidence type="ECO:0000313" key="6">
    <source>
        <dbReference type="EMBL" id="KKS42827.1"/>
    </source>
</evidence>